<evidence type="ECO:0000313" key="2">
    <source>
        <dbReference type="Proteomes" id="UP000799755"/>
    </source>
</evidence>
<protein>
    <submittedName>
        <fullName evidence="1">Uncharacterized protein</fullName>
    </submittedName>
</protein>
<organism evidence="1 2">
    <name type="scientific">Lindgomyces ingoldianus</name>
    <dbReference type="NCBI Taxonomy" id="673940"/>
    <lineage>
        <taxon>Eukaryota</taxon>
        <taxon>Fungi</taxon>
        <taxon>Dikarya</taxon>
        <taxon>Ascomycota</taxon>
        <taxon>Pezizomycotina</taxon>
        <taxon>Dothideomycetes</taxon>
        <taxon>Pleosporomycetidae</taxon>
        <taxon>Pleosporales</taxon>
        <taxon>Lindgomycetaceae</taxon>
        <taxon>Lindgomyces</taxon>
    </lineage>
</organism>
<keyword evidence="2" id="KW-1185">Reference proteome</keyword>
<sequence>MMNKTDLNTNSRLVTATSMAEITIPCTQLIAAADPHTNSKRSELVTKLWISRRSVRRRKMERRFSWVLGGPSRSLKKRRAPQAPADNYDKRDTMYTLTRRIWKQITQLAIQIIIDHMHRSPNLLCRFRGAVIYDISLCFHPGPSLSSPHNAPVARAHYIYSAQRCVAIYKRECFPILLLLFPRTCLFQREQSPTMGCSLLDTSTPSTPIDPPMTSATSADKPYSNRFGIAIKKRAFHVYGRRNCNNASIQSHGGTVLCNVLHTLHAQGSLAVLPWFEDPCSSLSKMVNGMRLINADTMRAPQTVFAMCFLESIEVPRYLCYVVFAFSGPGCFPWNSACRAVTERSSSFLKRPKVPVSTPSTFRSIYPKLVVTYAVKEAARENHKTVWSCETVGRGWKIMWGQRRI</sequence>
<dbReference type="EMBL" id="MU003498">
    <property type="protein sequence ID" value="KAF2474196.1"/>
    <property type="molecule type" value="Genomic_DNA"/>
</dbReference>
<dbReference type="Proteomes" id="UP000799755">
    <property type="component" value="Unassembled WGS sequence"/>
</dbReference>
<gene>
    <name evidence="1" type="ORF">BDR25DRAFT_351732</name>
</gene>
<proteinExistence type="predicted"/>
<accession>A0ACB6R4T1</accession>
<name>A0ACB6R4T1_9PLEO</name>
<reference evidence="1" key="1">
    <citation type="journal article" date="2020" name="Stud. Mycol.">
        <title>101 Dothideomycetes genomes: a test case for predicting lifestyles and emergence of pathogens.</title>
        <authorList>
            <person name="Haridas S."/>
            <person name="Albert R."/>
            <person name="Binder M."/>
            <person name="Bloem J."/>
            <person name="Labutti K."/>
            <person name="Salamov A."/>
            <person name="Andreopoulos B."/>
            <person name="Baker S."/>
            <person name="Barry K."/>
            <person name="Bills G."/>
            <person name="Bluhm B."/>
            <person name="Cannon C."/>
            <person name="Castanera R."/>
            <person name="Culley D."/>
            <person name="Daum C."/>
            <person name="Ezra D."/>
            <person name="Gonzalez J."/>
            <person name="Henrissat B."/>
            <person name="Kuo A."/>
            <person name="Liang C."/>
            <person name="Lipzen A."/>
            <person name="Lutzoni F."/>
            <person name="Magnuson J."/>
            <person name="Mondo S."/>
            <person name="Nolan M."/>
            <person name="Ohm R."/>
            <person name="Pangilinan J."/>
            <person name="Park H.-J."/>
            <person name="Ramirez L."/>
            <person name="Alfaro M."/>
            <person name="Sun H."/>
            <person name="Tritt A."/>
            <person name="Yoshinaga Y."/>
            <person name="Zwiers L.-H."/>
            <person name="Turgeon B."/>
            <person name="Goodwin S."/>
            <person name="Spatafora J."/>
            <person name="Crous P."/>
            <person name="Grigoriev I."/>
        </authorList>
    </citation>
    <scope>NUCLEOTIDE SEQUENCE</scope>
    <source>
        <strain evidence="1">ATCC 200398</strain>
    </source>
</reference>
<comment type="caution">
    <text evidence="1">The sequence shown here is derived from an EMBL/GenBank/DDBJ whole genome shotgun (WGS) entry which is preliminary data.</text>
</comment>
<evidence type="ECO:0000313" key="1">
    <source>
        <dbReference type="EMBL" id="KAF2474196.1"/>
    </source>
</evidence>